<dbReference type="CDD" id="cd02989">
    <property type="entry name" value="Phd_like_TxnDC9"/>
    <property type="match status" value="1"/>
</dbReference>
<dbReference type="PANTHER" id="PTHR21148">
    <property type="entry name" value="THIOREDOXIN DOMAIN-CONTAINING PROTEIN 9"/>
    <property type="match status" value="1"/>
</dbReference>
<feature type="coiled-coil region" evidence="1">
    <location>
        <begin position="111"/>
        <end position="145"/>
    </location>
</feature>
<dbReference type="SUPFAM" id="SSF52833">
    <property type="entry name" value="Thioredoxin-like"/>
    <property type="match status" value="1"/>
</dbReference>
<accession>A0ABN9QQW2</accession>
<comment type="caution">
    <text evidence="4">The sequence shown here is derived from an EMBL/GenBank/DDBJ whole genome shotgun (WGS) entry which is preliminary data.</text>
</comment>
<dbReference type="EMBL" id="CAUYUJ010003608">
    <property type="protein sequence ID" value="CAK0806004.1"/>
    <property type="molecule type" value="Genomic_DNA"/>
</dbReference>
<proteinExistence type="predicted"/>
<reference evidence="4" key="1">
    <citation type="submission" date="2023-10" db="EMBL/GenBank/DDBJ databases">
        <authorList>
            <person name="Chen Y."/>
            <person name="Shah S."/>
            <person name="Dougan E. K."/>
            <person name="Thang M."/>
            <person name="Chan C."/>
        </authorList>
    </citation>
    <scope>NUCLEOTIDE SEQUENCE [LARGE SCALE GENOMIC DNA]</scope>
</reference>
<evidence type="ECO:0000313" key="5">
    <source>
        <dbReference type="Proteomes" id="UP001189429"/>
    </source>
</evidence>
<sequence length="276" mass="31301">MAKFTMSDGTNGMLRGQANPSDAFQRADPSMPRRNYATDTEHERTVVGRPQKTHADSTGFTSQCAGLATDSTIEKAITDKLTQTMQQGIKDGYNARMAEEGENHEVTAAEIDEKEDKANCDDDELELLRARRKEQMKAAMEKKQKNQQLGHGTYDEIAEEDFLKTVTSSDLAVVHFYHKMFEKCKIMDMHLSRCSKKFFGTRFVRLDAEKAPFFVDKLRIKTLPCAVFFKDGVAVGRQVGFEGLDGDEFRTQDLAWRIKESGGIEEDFDPEDEIVW</sequence>
<evidence type="ECO:0000256" key="1">
    <source>
        <dbReference type="SAM" id="Coils"/>
    </source>
</evidence>
<feature type="region of interest" description="Disordered" evidence="2">
    <location>
        <begin position="1"/>
        <end position="59"/>
    </location>
</feature>
<protein>
    <recommendedName>
        <fullName evidence="3">Thioredoxin domain-containing protein</fullName>
    </recommendedName>
</protein>
<gene>
    <name evidence="4" type="ORF">PCOR1329_LOCUS12379</name>
</gene>
<organism evidence="4 5">
    <name type="scientific">Prorocentrum cordatum</name>
    <dbReference type="NCBI Taxonomy" id="2364126"/>
    <lineage>
        <taxon>Eukaryota</taxon>
        <taxon>Sar</taxon>
        <taxon>Alveolata</taxon>
        <taxon>Dinophyceae</taxon>
        <taxon>Prorocentrales</taxon>
        <taxon>Prorocentraceae</taxon>
        <taxon>Prorocentrum</taxon>
    </lineage>
</organism>
<keyword evidence="5" id="KW-1185">Reference proteome</keyword>
<evidence type="ECO:0000256" key="2">
    <source>
        <dbReference type="SAM" id="MobiDB-lite"/>
    </source>
</evidence>
<dbReference type="InterPro" id="IPR036249">
    <property type="entry name" value="Thioredoxin-like_sf"/>
</dbReference>
<evidence type="ECO:0000259" key="3">
    <source>
        <dbReference type="Pfam" id="PF00085"/>
    </source>
</evidence>
<dbReference type="InterPro" id="IPR013766">
    <property type="entry name" value="Thioredoxin_domain"/>
</dbReference>
<name>A0ABN9QQW2_9DINO</name>
<dbReference type="Proteomes" id="UP001189429">
    <property type="component" value="Unassembled WGS sequence"/>
</dbReference>
<evidence type="ECO:0000313" key="4">
    <source>
        <dbReference type="EMBL" id="CAK0806004.1"/>
    </source>
</evidence>
<keyword evidence="1" id="KW-0175">Coiled coil</keyword>
<dbReference type="Pfam" id="PF00085">
    <property type="entry name" value="Thioredoxin"/>
    <property type="match status" value="1"/>
</dbReference>
<feature type="domain" description="Thioredoxin" evidence="3">
    <location>
        <begin position="157"/>
        <end position="240"/>
    </location>
</feature>
<dbReference type="Gene3D" id="3.40.30.10">
    <property type="entry name" value="Glutaredoxin"/>
    <property type="match status" value="1"/>
</dbReference>